<dbReference type="SUPFAM" id="SSF53067">
    <property type="entry name" value="Actin-like ATPase domain"/>
    <property type="match status" value="1"/>
</dbReference>
<gene>
    <name evidence="1" type="ORF">RirG_139310</name>
</gene>
<dbReference type="HOGENOM" id="CLU_164221_0_0_1"/>
<reference evidence="1 2" key="1">
    <citation type="submission" date="2014-02" db="EMBL/GenBank/DDBJ databases">
        <title>Single nucleus genome sequencing reveals high similarity among nuclei of an endomycorrhizal fungus.</title>
        <authorList>
            <person name="Lin K."/>
            <person name="Geurts R."/>
            <person name="Zhang Z."/>
            <person name="Limpens E."/>
            <person name="Saunders D.G."/>
            <person name="Mu D."/>
            <person name="Pang E."/>
            <person name="Cao H."/>
            <person name="Cha H."/>
            <person name="Lin T."/>
            <person name="Zhou Q."/>
            <person name="Shang Y."/>
            <person name="Li Y."/>
            <person name="Ivanov S."/>
            <person name="Sharma T."/>
            <person name="Velzen R.V."/>
            <person name="Ruijter N.D."/>
            <person name="Aanen D.K."/>
            <person name="Win J."/>
            <person name="Kamoun S."/>
            <person name="Bisseling T."/>
            <person name="Huang S."/>
        </authorList>
    </citation>
    <scope>NUCLEOTIDE SEQUENCE [LARGE SCALE GENOMIC DNA]</scope>
    <source>
        <strain evidence="2">DAOM197198w</strain>
    </source>
</reference>
<accession>A0A015JCW1</accession>
<evidence type="ECO:0000313" key="1">
    <source>
        <dbReference type="EMBL" id="EXX64800.1"/>
    </source>
</evidence>
<dbReference type="PANTHER" id="PTHR14187">
    <property type="entry name" value="ALPHA KINASE/ELONGATION FACTOR 2 KINASE"/>
    <property type="match status" value="1"/>
</dbReference>
<dbReference type="AlphaFoldDB" id="A0A015JCW1"/>
<dbReference type="InterPro" id="IPR043129">
    <property type="entry name" value="ATPase_NBD"/>
</dbReference>
<dbReference type="STRING" id="1432141.A0A015JCW1"/>
<name>A0A015JCW1_RHIIW</name>
<dbReference type="PANTHER" id="PTHR14187:SF5">
    <property type="entry name" value="HEAT SHOCK 70 KDA PROTEIN 12A"/>
    <property type="match status" value="1"/>
</dbReference>
<organism evidence="1 2">
    <name type="scientific">Rhizophagus irregularis (strain DAOM 197198w)</name>
    <name type="common">Glomus intraradices</name>
    <dbReference type="NCBI Taxonomy" id="1432141"/>
    <lineage>
        <taxon>Eukaryota</taxon>
        <taxon>Fungi</taxon>
        <taxon>Fungi incertae sedis</taxon>
        <taxon>Mucoromycota</taxon>
        <taxon>Glomeromycotina</taxon>
        <taxon>Glomeromycetes</taxon>
        <taxon>Glomerales</taxon>
        <taxon>Glomeraceae</taxon>
        <taxon>Rhizophagus</taxon>
    </lineage>
</organism>
<dbReference type="EMBL" id="JEMT01022801">
    <property type="protein sequence ID" value="EXX64800.1"/>
    <property type="molecule type" value="Genomic_DNA"/>
</dbReference>
<evidence type="ECO:0008006" key="3">
    <source>
        <dbReference type="Google" id="ProtNLM"/>
    </source>
</evidence>
<protein>
    <recommendedName>
        <fullName evidence="3">Hsp70 family protein</fullName>
    </recommendedName>
</protein>
<evidence type="ECO:0000313" key="2">
    <source>
        <dbReference type="Proteomes" id="UP000022910"/>
    </source>
</evidence>
<dbReference type="OrthoDB" id="2963168at2759"/>
<dbReference type="Proteomes" id="UP000022910">
    <property type="component" value="Unassembled WGS sequence"/>
</dbReference>
<comment type="caution">
    <text evidence="1">The sequence shown here is derived from an EMBL/GenBank/DDBJ whole genome shotgun (WGS) entry which is preliminary data.</text>
</comment>
<keyword evidence="2" id="KW-1185">Reference proteome</keyword>
<proteinExistence type="predicted"/>
<dbReference type="Gene3D" id="3.30.420.40">
    <property type="match status" value="1"/>
</dbReference>
<sequence>MIPIEYEPPVEDARVVIGIDFGTTFSGFSFAYIKPEKEKIEIVVNDNWLGIKGPMKTNTVLQYDEDYEDVIAWGAKALAGEPSKKAKNNQPRPVELFKLHLGDVPESKKPKLPDGITPERAITDYLREMGN</sequence>